<proteinExistence type="predicted"/>
<organism evidence="1 2">
    <name type="scientific">Acetivibrio saccincola</name>
    <dbReference type="NCBI Taxonomy" id="1677857"/>
    <lineage>
        <taxon>Bacteria</taxon>
        <taxon>Bacillati</taxon>
        <taxon>Bacillota</taxon>
        <taxon>Clostridia</taxon>
        <taxon>Eubacteriales</taxon>
        <taxon>Oscillospiraceae</taxon>
        <taxon>Acetivibrio</taxon>
    </lineage>
</organism>
<gene>
    <name evidence="1" type="ORF">HVS_01895</name>
</gene>
<reference evidence="1 2" key="1">
    <citation type="submission" date="2017-12" db="EMBL/GenBank/DDBJ databases">
        <title>Complete genome sequence of Herbivorax saccincola GGR1, a novel Cellulosome-producing hydrolytic bacterium in a thermophilic biogas plant, established by Illumina and Nanopore MinION sequencing.</title>
        <authorList>
            <person name="Pechtl A."/>
            <person name="Ruckert C."/>
            <person name="Koeck D.E."/>
            <person name="Maus I."/>
            <person name="Winkler A."/>
            <person name="Kalinowski J."/>
            <person name="Puhler A."/>
            <person name="Schwarz W.W."/>
            <person name="Zverlov V.V."/>
            <person name="Schluter A."/>
            <person name="Liebl W."/>
        </authorList>
    </citation>
    <scope>NUCLEOTIDE SEQUENCE [LARGE SCALE GENOMIC DNA]</scope>
    <source>
        <strain evidence="2">SR1</strain>
    </source>
</reference>
<name>A0A2K9ELM7_9FIRM</name>
<dbReference type="Proteomes" id="UP000233534">
    <property type="component" value="Chromosome"/>
</dbReference>
<protein>
    <submittedName>
        <fullName evidence="1">Uncharacterized protein</fullName>
    </submittedName>
</protein>
<evidence type="ECO:0000313" key="1">
    <source>
        <dbReference type="EMBL" id="AUG56340.1"/>
    </source>
</evidence>
<dbReference type="EMBL" id="CP025197">
    <property type="protein sequence ID" value="AUG56340.1"/>
    <property type="molecule type" value="Genomic_DNA"/>
</dbReference>
<evidence type="ECO:0000313" key="2">
    <source>
        <dbReference type="Proteomes" id="UP000233534"/>
    </source>
</evidence>
<dbReference type="KEGG" id="hsc:HVS_01895"/>
<keyword evidence="2" id="KW-1185">Reference proteome</keyword>
<sequence length="103" mass="11971">MKYPISSLQADIKNCIEMCNVEITKRKNGINGESTLEQLESVILPELKELLKRIEENNLPIQSERYLNSFAYAFKVWGWNMETPSALFIKLTEINNNYGQLEE</sequence>
<dbReference type="RefSeq" id="WP_101298757.1">
    <property type="nucleotide sequence ID" value="NZ_CP025197.1"/>
</dbReference>
<dbReference type="AlphaFoldDB" id="A0A2K9ELM7"/>
<accession>A0A2K9ELM7</accession>